<evidence type="ECO:0000313" key="3">
    <source>
        <dbReference type="Proteomes" id="UP001147747"/>
    </source>
</evidence>
<dbReference type="EMBL" id="JAPZBU010000005">
    <property type="protein sequence ID" value="KAJ5403297.1"/>
    <property type="molecule type" value="Genomic_DNA"/>
</dbReference>
<feature type="signal peptide" evidence="1">
    <location>
        <begin position="1"/>
        <end position="18"/>
    </location>
</feature>
<reference evidence="2" key="2">
    <citation type="journal article" date="2023" name="IMA Fungus">
        <title>Comparative genomic study of the Penicillium genus elucidates a diverse pangenome and 15 lateral gene transfer events.</title>
        <authorList>
            <person name="Petersen C."/>
            <person name="Sorensen T."/>
            <person name="Nielsen M.R."/>
            <person name="Sondergaard T.E."/>
            <person name="Sorensen J.L."/>
            <person name="Fitzpatrick D.A."/>
            <person name="Frisvad J.C."/>
            <person name="Nielsen K.L."/>
        </authorList>
    </citation>
    <scope>NUCLEOTIDE SEQUENCE</scope>
    <source>
        <strain evidence="2">IBT 29677</strain>
    </source>
</reference>
<evidence type="ECO:0000256" key="1">
    <source>
        <dbReference type="SAM" id="SignalP"/>
    </source>
</evidence>
<keyword evidence="1" id="KW-0732">Signal</keyword>
<sequence length="90" mass="9551">MHFTAAALLTFCVSIGFASPAKRDVSPGECYGDCIMGGFGSSADCQKDCNFYPTKRDISPGECYGDCIMGGFASSGDCQKDCNFYPTAKN</sequence>
<keyword evidence="3" id="KW-1185">Reference proteome</keyword>
<evidence type="ECO:0000313" key="2">
    <source>
        <dbReference type="EMBL" id="KAJ5403297.1"/>
    </source>
</evidence>
<accession>A0A9W9W4P2</accession>
<dbReference type="RefSeq" id="XP_056490539.1">
    <property type="nucleotide sequence ID" value="XM_056627805.1"/>
</dbReference>
<comment type="caution">
    <text evidence="2">The sequence shown here is derived from an EMBL/GenBank/DDBJ whole genome shotgun (WGS) entry which is preliminary data.</text>
</comment>
<gene>
    <name evidence="2" type="ORF">N7509_003168</name>
</gene>
<proteinExistence type="predicted"/>
<dbReference type="GeneID" id="81366785"/>
<organism evidence="2 3">
    <name type="scientific">Penicillium cosmopolitanum</name>
    <dbReference type="NCBI Taxonomy" id="1131564"/>
    <lineage>
        <taxon>Eukaryota</taxon>
        <taxon>Fungi</taxon>
        <taxon>Dikarya</taxon>
        <taxon>Ascomycota</taxon>
        <taxon>Pezizomycotina</taxon>
        <taxon>Eurotiomycetes</taxon>
        <taxon>Eurotiomycetidae</taxon>
        <taxon>Eurotiales</taxon>
        <taxon>Aspergillaceae</taxon>
        <taxon>Penicillium</taxon>
    </lineage>
</organism>
<reference evidence="2" key="1">
    <citation type="submission" date="2022-12" db="EMBL/GenBank/DDBJ databases">
        <authorList>
            <person name="Petersen C."/>
        </authorList>
    </citation>
    <scope>NUCLEOTIDE SEQUENCE</scope>
    <source>
        <strain evidence="2">IBT 29677</strain>
    </source>
</reference>
<name>A0A9W9W4P2_9EURO</name>
<protein>
    <submittedName>
        <fullName evidence="2">Uncharacterized protein</fullName>
    </submittedName>
</protein>
<dbReference type="AlphaFoldDB" id="A0A9W9W4P2"/>
<dbReference type="Proteomes" id="UP001147747">
    <property type="component" value="Unassembled WGS sequence"/>
</dbReference>
<feature type="chain" id="PRO_5040727500" evidence="1">
    <location>
        <begin position="19"/>
        <end position="90"/>
    </location>
</feature>